<comment type="caution">
    <text evidence="2">The sequence shown here is derived from an EMBL/GenBank/DDBJ whole genome shotgun (WGS) entry which is preliminary data.</text>
</comment>
<feature type="transmembrane region" description="Helical" evidence="1">
    <location>
        <begin position="183"/>
        <end position="202"/>
    </location>
</feature>
<feature type="transmembrane region" description="Helical" evidence="1">
    <location>
        <begin position="35"/>
        <end position="55"/>
    </location>
</feature>
<evidence type="ECO:0000313" key="2">
    <source>
        <dbReference type="EMBL" id="GCE12074.1"/>
    </source>
</evidence>
<dbReference type="Proteomes" id="UP000287352">
    <property type="component" value="Unassembled WGS sequence"/>
</dbReference>
<dbReference type="EMBL" id="BIFR01000001">
    <property type="protein sequence ID" value="GCE12074.1"/>
    <property type="molecule type" value="Genomic_DNA"/>
</dbReference>
<evidence type="ECO:0000313" key="3">
    <source>
        <dbReference type="Proteomes" id="UP000287352"/>
    </source>
</evidence>
<feature type="transmembrane region" description="Helical" evidence="1">
    <location>
        <begin position="110"/>
        <end position="130"/>
    </location>
</feature>
<keyword evidence="1" id="KW-0812">Transmembrane</keyword>
<organism evidence="2 3">
    <name type="scientific">Tengunoibacter tsumagoiensis</name>
    <dbReference type="NCBI Taxonomy" id="2014871"/>
    <lineage>
        <taxon>Bacteria</taxon>
        <taxon>Bacillati</taxon>
        <taxon>Chloroflexota</taxon>
        <taxon>Ktedonobacteria</taxon>
        <taxon>Ktedonobacterales</taxon>
        <taxon>Dictyobacteraceae</taxon>
        <taxon>Tengunoibacter</taxon>
    </lineage>
</organism>
<feature type="transmembrane region" description="Helical" evidence="1">
    <location>
        <begin position="208"/>
        <end position="229"/>
    </location>
</feature>
<proteinExistence type="predicted"/>
<feature type="transmembrane region" description="Helical" evidence="1">
    <location>
        <begin position="142"/>
        <end position="162"/>
    </location>
</feature>
<dbReference type="RefSeq" id="WP_126579733.1">
    <property type="nucleotide sequence ID" value="NZ_BIFR01000001.1"/>
</dbReference>
<evidence type="ECO:0008006" key="4">
    <source>
        <dbReference type="Google" id="ProtNLM"/>
    </source>
</evidence>
<sequence length="251" mass="28112">MPFFADIDDTEGDNGAHLHPVVNAFAFTKDHLERVVALNLVWSVQVVPLLIGLVWVQGWLWLRLVLMVASLISMAITAGGLYGVIYQMYQGEFLTKELVIDKYRELTRPGLRALLPLYALYGLCPVLIILGQISQVLSAQILTYYAALVVFACSIFWGPLFVEDPQKQSWQIGLRSFRLLWRYPVIMAGVGLMALMTLLFGIVSVGGFLLIAPSFIVVLQTCLYGDIATKESRRRSAHRRITLNKQASSHI</sequence>
<keyword evidence="1" id="KW-1133">Transmembrane helix</keyword>
<feature type="transmembrane region" description="Helical" evidence="1">
    <location>
        <begin position="61"/>
        <end position="89"/>
    </location>
</feature>
<accession>A0A401ZYZ2</accession>
<dbReference type="OrthoDB" id="164925at2"/>
<keyword evidence="1" id="KW-0472">Membrane</keyword>
<dbReference type="AlphaFoldDB" id="A0A401ZYZ2"/>
<keyword evidence="3" id="KW-1185">Reference proteome</keyword>
<evidence type="ECO:0000256" key="1">
    <source>
        <dbReference type="SAM" id="Phobius"/>
    </source>
</evidence>
<protein>
    <recommendedName>
        <fullName evidence="4">DUF624 domain-containing protein</fullName>
    </recommendedName>
</protein>
<name>A0A401ZYZ2_9CHLR</name>
<gene>
    <name evidence="2" type="ORF">KTT_19330</name>
</gene>
<reference evidence="3" key="1">
    <citation type="submission" date="2018-12" db="EMBL/GenBank/DDBJ databases">
        <title>Tengunoibacter tsumagoiensis gen. nov., sp. nov., Dictyobacter kobayashii sp. nov., D. alpinus sp. nov., and D. joshuensis sp. nov. and description of Dictyobacteraceae fam. nov. within the order Ktedonobacterales isolated from Tengu-no-mugimeshi.</title>
        <authorList>
            <person name="Wang C.M."/>
            <person name="Zheng Y."/>
            <person name="Sakai Y."/>
            <person name="Toyoda A."/>
            <person name="Minakuchi Y."/>
            <person name="Abe K."/>
            <person name="Yokota A."/>
            <person name="Yabe S."/>
        </authorList>
    </citation>
    <scope>NUCLEOTIDE SEQUENCE [LARGE SCALE GENOMIC DNA]</scope>
    <source>
        <strain evidence="3">Uno3</strain>
    </source>
</reference>